<comment type="subcellular location">
    <subcellularLocation>
        <location evidence="2">Membrane</location>
    </subcellularLocation>
</comment>
<sequence length="390" mass="43479">MEYPIRILLVDDRPDEYTSIEALLTDTPYELVGAASGMEALRYLLEEEYALIIMDVMMPEMDGFETARRIKMRRKSQDVPIIFLTSLTSELENNRLAYSAGAIDYISKPFQPDILKSKIEGFVRLYQVRKELQLKTEELEETNRVLEQLKEKAEAALRVKSGFLAMMSHEVRTPLNGILAMSEQLRTGKLGEEEERLANIIHTSGQALLSVVNDILDFTKMEAGRMELDRVLFDLHATVGETADLFREMAREKGIGLNLEFDPGVPALLLGDPNRLRQVLANLIGNAVKFTERGGVVVRMEKAAQRGEWMDLRCIVEDTGIGISEEQQSLLFQPFTQLGAGSRSHTGGTGLGLSICKMLVELMGGTISASSAEQSGSVFRFTVPIEIGRV</sequence>
<dbReference type="Gene3D" id="3.30.565.10">
    <property type="entry name" value="Histidine kinase-like ATPase, C-terminal domain"/>
    <property type="match status" value="1"/>
</dbReference>
<dbReference type="InterPro" id="IPR036890">
    <property type="entry name" value="HATPase_C_sf"/>
</dbReference>
<dbReference type="Proteomes" id="UP000367750">
    <property type="component" value="Unassembled WGS sequence"/>
</dbReference>
<dbReference type="PANTHER" id="PTHR45339">
    <property type="entry name" value="HYBRID SIGNAL TRANSDUCTION HISTIDINE KINASE J"/>
    <property type="match status" value="1"/>
</dbReference>
<keyword evidence="20" id="KW-1185">Reference proteome</keyword>
<dbReference type="Gene3D" id="1.10.287.130">
    <property type="match status" value="1"/>
</dbReference>
<evidence type="ECO:0000256" key="3">
    <source>
        <dbReference type="ARBA" id="ARBA00006402"/>
    </source>
</evidence>
<dbReference type="SUPFAM" id="SSF52172">
    <property type="entry name" value="CheY-like"/>
    <property type="match status" value="1"/>
</dbReference>
<dbReference type="InterPro" id="IPR003661">
    <property type="entry name" value="HisK_dim/P_dom"/>
</dbReference>
<evidence type="ECO:0000313" key="19">
    <source>
        <dbReference type="EMBL" id="KAA9007541.1"/>
    </source>
</evidence>
<dbReference type="Pfam" id="PF00072">
    <property type="entry name" value="Response_reg"/>
    <property type="match status" value="1"/>
</dbReference>
<evidence type="ECO:0000256" key="14">
    <source>
        <dbReference type="ARBA" id="ARBA00074306"/>
    </source>
</evidence>
<dbReference type="OrthoDB" id="9790669at2"/>
<keyword evidence="11" id="KW-1133">Transmembrane helix</keyword>
<evidence type="ECO:0000256" key="12">
    <source>
        <dbReference type="ARBA" id="ARBA00023012"/>
    </source>
</evidence>
<feature type="modified residue" description="4-aspartylphosphate" evidence="15">
    <location>
        <position position="55"/>
    </location>
</feature>
<dbReference type="CDD" id="cd00082">
    <property type="entry name" value="HisKA"/>
    <property type="match status" value="1"/>
</dbReference>
<evidence type="ECO:0000256" key="1">
    <source>
        <dbReference type="ARBA" id="ARBA00000085"/>
    </source>
</evidence>
<reference evidence="19 20" key="1">
    <citation type="submission" date="2019-09" db="EMBL/GenBank/DDBJ databases">
        <title>Bacillus ochoae sp. nov., Paenibacillus whitsoniae sp. nov., Paenibacillus spiritus sp. nov. Isolated from the Mars Exploration Rover during spacecraft assembly.</title>
        <authorList>
            <person name="Seuylemezian A."/>
            <person name="Vaishampayan P."/>
        </authorList>
    </citation>
    <scope>NUCLEOTIDE SEQUENCE [LARGE SCALE GENOMIC DNA]</scope>
    <source>
        <strain evidence="19 20">MER_111</strain>
    </source>
</reference>
<keyword evidence="7" id="KW-0812">Transmembrane</keyword>
<dbReference type="GO" id="GO:0016020">
    <property type="term" value="C:membrane"/>
    <property type="evidence" value="ECO:0007669"/>
    <property type="project" value="UniProtKB-SubCell"/>
</dbReference>
<gene>
    <name evidence="19" type="ORF">F4V43_03355</name>
</gene>
<dbReference type="SMART" id="SM00387">
    <property type="entry name" value="HATPase_c"/>
    <property type="match status" value="1"/>
</dbReference>
<keyword evidence="9" id="KW-0418">Kinase</keyword>
<dbReference type="GO" id="GO:0000155">
    <property type="term" value="F:phosphorelay sensor kinase activity"/>
    <property type="evidence" value="ECO:0007669"/>
    <property type="project" value="InterPro"/>
</dbReference>
<organism evidence="19 20">
    <name type="scientific">Paenibacillus spiritus</name>
    <dbReference type="NCBI Taxonomy" id="2496557"/>
    <lineage>
        <taxon>Bacteria</taxon>
        <taxon>Bacillati</taxon>
        <taxon>Bacillota</taxon>
        <taxon>Bacilli</taxon>
        <taxon>Bacillales</taxon>
        <taxon>Paenibacillaceae</taxon>
        <taxon>Paenibacillus</taxon>
    </lineage>
</organism>
<name>A0A5J5GH90_9BACL</name>
<keyword evidence="5 15" id="KW-0597">Phosphoprotein</keyword>
<dbReference type="GO" id="GO:0005524">
    <property type="term" value="F:ATP binding"/>
    <property type="evidence" value="ECO:0007669"/>
    <property type="project" value="UniProtKB-KW"/>
</dbReference>
<dbReference type="SMART" id="SM00448">
    <property type="entry name" value="REC"/>
    <property type="match status" value="1"/>
</dbReference>
<dbReference type="FunFam" id="3.30.565.10:FF:000010">
    <property type="entry name" value="Sensor histidine kinase RcsC"/>
    <property type="match status" value="1"/>
</dbReference>
<dbReference type="Gene3D" id="3.40.50.2300">
    <property type="match status" value="1"/>
</dbReference>
<dbReference type="InterPro" id="IPR001789">
    <property type="entry name" value="Sig_transdc_resp-reg_receiver"/>
</dbReference>
<dbReference type="RefSeq" id="WP_150456831.1">
    <property type="nucleotide sequence ID" value="NZ_VYKK01000004.1"/>
</dbReference>
<evidence type="ECO:0000256" key="4">
    <source>
        <dbReference type="ARBA" id="ARBA00012438"/>
    </source>
</evidence>
<keyword evidence="6" id="KW-0808">Transferase</keyword>
<proteinExistence type="inferred from homology"/>
<dbReference type="Pfam" id="PF02518">
    <property type="entry name" value="HATPase_c"/>
    <property type="match status" value="1"/>
</dbReference>
<keyword evidence="13" id="KW-0472">Membrane</keyword>
<evidence type="ECO:0000256" key="16">
    <source>
        <dbReference type="SAM" id="Coils"/>
    </source>
</evidence>
<dbReference type="InterPro" id="IPR005467">
    <property type="entry name" value="His_kinase_dom"/>
</dbReference>
<dbReference type="PROSITE" id="PS50110">
    <property type="entry name" value="RESPONSE_REGULATORY"/>
    <property type="match status" value="1"/>
</dbReference>
<dbReference type="SMART" id="SM00388">
    <property type="entry name" value="HisKA"/>
    <property type="match status" value="1"/>
</dbReference>
<evidence type="ECO:0000256" key="15">
    <source>
        <dbReference type="PROSITE-ProRule" id="PRU00169"/>
    </source>
</evidence>
<evidence type="ECO:0000256" key="9">
    <source>
        <dbReference type="ARBA" id="ARBA00022777"/>
    </source>
</evidence>
<feature type="coiled-coil region" evidence="16">
    <location>
        <begin position="129"/>
        <end position="159"/>
    </location>
</feature>
<dbReference type="SUPFAM" id="SSF55874">
    <property type="entry name" value="ATPase domain of HSP90 chaperone/DNA topoisomerase II/histidine kinase"/>
    <property type="match status" value="1"/>
</dbReference>
<dbReference type="AlphaFoldDB" id="A0A5J5GH90"/>
<dbReference type="Pfam" id="PF00512">
    <property type="entry name" value="HisKA"/>
    <property type="match status" value="1"/>
</dbReference>
<dbReference type="PANTHER" id="PTHR45339:SF3">
    <property type="entry name" value="HISTIDINE KINASE"/>
    <property type="match status" value="1"/>
</dbReference>
<evidence type="ECO:0000256" key="6">
    <source>
        <dbReference type="ARBA" id="ARBA00022679"/>
    </source>
</evidence>
<dbReference type="FunFam" id="1.10.287.130:FF:000004">
    <property type="entry name" value="Ethylene receptor 1"/>
    <property type="match status" value="1"/>
</dbReference>
<evidence type="ECO:0000256" key="13">
    <source>
        <dbReference type="ARBA" id="ARBA00023136"/>
    </source>
</evidence>
<evidence type="ECO:0000256" key="10">
    <source>
        <dbReference type="ARBA" id="ARBA00022840"/>
    </source>
</evidence>
<dbReference type="PROSITE" id="PS50109">
    <property type="entry name" value="HIS_KIN"/>
    <property type="match status" value="1"/>
</dbReference>
<dbReference type="PRINTS" id="PR00344">
    <property type="entry name" value="BCTRLSENSOR"/>
</dbReference>
<keyword evidence="8" id="KW-0547">Nucleotide-binding</keyword>
<evidence type="ECO:0000256" key="2">
    <source>
        <dbReference type="ARBA" id="ARBA00004370"/>
    </source>
</evidence>
<dbReference type="EMBL" id="VYKK01000004">
    <property type="protein sequence ID" value="KAA9007541.1"/>
    <property type="molecule type" value="Genomic_DNA"/>
</dbReference>
<evidence type="ECO:0000256" key="7">
    <source>
        <dbReference type="ARBA" id="ARBA00022692"/>
    </source>
</evidence>
<evidence type="ECO:0000259" key="18">
    <source>
        <dbReference type="PROSITE" id="PS50110"/>
    </source>
</evidence>
<dbReference type="InterPro" id="IPR011006">
    <property type="entry name" value="CheY-like_superfamily"/>
</dbReference>
<evidence type="ECO:0000256" key="5">
    <source>
        <dbReference type="ARBA" id="ARBA00022553"/>
    </source>
</evidence>
<evidence type="ECO:0000256" key="11">
    <source>
        <dbReference type="ARBA" id="ARBA00022989"/>
    </source>
</evidence>
<keyword evidence="16" id="KW-0175">Coiled coil</keyword>
<keyword evidence="10" id="KW-0067">ATP-binding</keyword>
<feature type="domain" description="Response regulatory" evidence="18">
    <location>
        <begin position="6"/>
        <end position="123"/>
    </location>
</feature>
<accession>A0A5J5GH90</accession>
<comment type="caution">
    <text evidence="19">The sequence shown here is derived from an EMBL/GenBank/DDBJ whole genome shotgun (WGS) entry which is preliminary data.</text>
</comment>
<protein>
    <recommendedName>
        <fullName evidence="14">Circadian input-output histidine kinase CikA</fullName>
        <ecNumber evidence="4">2.7.13.3</ecNumber>
    </recommendedName>
</protein>
<dbReference type="InterPro" id="IPR004358">
    <property type="entry name" value="Sig_transdc_His_kin-like_C"/>
</dbReference>
<feature type="domain" description="Histidine kinase" evidence="17">
    <location>
        <begin position="166"/>
        <end position="387"/>
    </location>
</feature>
<comment type="catalytic activity">
    <reaction evidence="1">
        <text>ATP + protein L-histidine = ADP + protein N-phospho-L-histidine.</text>
        <dbReference type="EC" id="2.7.13.3"/>
    </reaction>
</comment>
<evidence type="ECO:0000259" key="17">
    <source>
        <dbReference type="PROSITE" id="PS50109"/>
    </source>
</evidence>
<keyword evidence="12" id="KW-0902">Two-component regulatory system</keyword>
<comment type="similarity">
    <text evidence="3">In the N-terminal section; belongs to the phytochrome family.</text>
</comment>
<evidence type="ECO:0000256" key="8">
    <source>
        <dbReference type="ARBA" id="ARBA00022741"/>
    </source>
</evidence>
<dbReference type="CDD" id="cd16922">
    <property type="entry name" value="HATPase_EvgS-ArcB-TorS-like"/>
    <property type="match status" value="1"/>
</dbReference>
<dbReference type="EC" id="2.7.13.3" evidence="4"/>
<dbReference type="InterPro" id="IPR003594">
    <property type="entry name" value="HATPase_dom"/>
</dbReference>
<evidence type="ECO:0000313" key="20">
    <source>
        <dbReference type="Proteomes" id="UP000367750"/>
    </source>
</evidence>